<name>A0A1J5SIT7_9ZZZZ</name>
<dbReference type="NCBIfam" id="TIGR03523">
    <property type="entry name" value="GldN"/>
    <property type="match status" value="1"/>
</dbReference>
<reference evidence="1" key="1">
    <citation type="submission" date="2016-10" db="EMBL/GenBank/DDBJ databases">
        <title>Sequence of Gallionella enrichment culture.</title>
        <authorList>
            <person name="Poehlein A."/>
            <person name="Muehling M."/>
            <person name="Daniel R."/>
        </authorList>
    </citation>
    <scope>NUCLEOTIDE SEQUENCE</scope>
</reference>
<dbReference type="AlphaFoldDB" id="A0A1J5SIT7"/>
<evidence type="ECO:0008006" key="2">
    <source>
        <dbReference type="Google" id="ProtNLM"/>
    </source>
</evidence>
<accession>A0A1J5SIT7</accession>
<proteinExistence type="predicted"/>
<gene>
    <name evidence="1" type="ORF">GALL_95370</name>
</gene>
<dbReference type="Pfam" id="PF19841">
    <property type="entry name" value="GldN"/>
    <property type="match status" value="1"/>
</dbReference>
<protein>
    <recommendedName>
        <fullName evidence="2">Gliding motility associated protein GldN</fullName>
    </recommendedName>
</protein>
<dbReference type="InterPro" id="IPR019847">
    <property type="entry name" value="Gliding_motility_assoc_GldN"/>
</dbReference>
<comment type="caution">
    <text evidence="1">The sequence shown here is derived from an EMBL/GenBank/DDBJ whole genome shotgun (WGS) entry which is preliminary data.</text>
</comment>
<sequence>MKKLLLFLPLICFVIVAEAQTKKPVRKRPVNRNRTTVNTKANQQRITDSLNAAARISDSLALIKKADSIKAAAMASMAAADTTPNLGVDSVSVSLRNDNAVDKSIIKVRVPLEYEYIREDNAVYRQKIWRVIDTKEKMNSPFNYNADDDNGNQRFISILLTALKKGAANGGVDAFNPIDDRFTTPYTYKQIAQSLVGKPRHQEVPDWAKDPDGSKGIKKDSIIIDEFDPSKISKFELKEEVVFSKQTSRMFVRILGIAPLLDVFNDNADGTRTFRYSKPVFWVYYPDLRGILSRYEVFNPKNSGARMTWEDLFESRMFSSYIVKTTLDNPQNKDLLQLAKEDHLFMLLQGEKIKEKIFNYEQDLWQY</sequence>
<evidence type="ECO:0000313" key="1">
    <source>
        <dbReference type="EMBL" id="OIR08369.1"/>
    </source>
</evidence>
<dbReference type="EMBL" id="MLJW01000032">
    <property type="protein sequence ID" value="OIR08369.1"/>
    <property type="molecule type" value="Genomic_DNA"/>
</dbReference>
<organism evidence="1">
    <name type="scientific">mine drainage metagenome</name>
    <dbReference type="NCBI Taxonomy" id="410659"/>
    <lineage>
        <taxon>unclassified sequences</taxon>
        <taxon>metagenomes</taxon>
        <taxon>ecological metagenomes</taxon>
    </lineage>
</organism>